<sequence>MPMPFPESSSPAWPWYLSRYQKAVARLSSLQPPSNRSLTVARVSQMDAHVLDVELEDVVYGQVSHSLRYFESIKDKYEAEMKTVVRFLLYSLSFFSPERHGGPVGTYGSDMQNLRLASGPLYLPTQRPSNARLWAWVGAHSMGPYLIHRVERAIGARGWSDMPMVGLGAFPRPVYIEIDMTMDSLKYKVWKMVQHAERLWKTASLLHFILFLWHGRFRSIPERILGLRWVWARRQSTRGVSFEFLNRQLVWHAFTEFLMFLVPLVDLGRFRTNLRQLLSRRQSPSQYADLPKDICAICLEEGEEELTGPSGAGTPEGQSLTIAQCRITLPYVTDCNHLYCHYCVVARRGTIGWACPRCGHTVEHVERLGASSGKEAEENEDEKKTVMD</sequence>
<dbReference type="PROSITE" id="PS50089">
    <property type="entry name" value="ZF_RING_2"/>
    <property type="match status" value="1"/>
</dbReference>
<dbReference type="GO" id="GO:0008270">
    <property type="term" value="F:zinc ion binding"/>
    <property type="evidence" value="ECO:0007669"/>
    <property type="project" value="UniProtKB-KW"/>
</dbReference>
<gene>
    <name evidence="21" type="ORF">BJ684DRAFT_14412</name>
</gene>
<name>A0A4P9Y969_9FUNG</name>
<comment type="catalytic activity">
    <reaction evidence="16">
        <text>[E2 ubiquitin-conjugating enzyme]-S-ubiquitinyl-L-cysteine + [acceptor protein]-L-cysteine = [E2 ubiquitin-conjugating enzyme]-L-cysteine + [acceptor protein]-S-ubiquitinyl-L-cysteine.</text>
        <dbReference type="EC" id="2.3.2.36"/>
    </reaction>
</comment>
<keyword evidence="8 18" id="KW-0863">Zinc-finger</keyword>
<dbReference type="Gene3D" id="3.30.40.10">
    <property type="entry name" value="Zinc/RING finger domain, C3HC4 (zinc finger)"/>
    <property type="match status" value="1"/>
</dbReference>
<dbReference type="GO" id="GO:0005778">
    <property type="term" value="C:peroxisomal membrane"/>
    <property type="evidence" value="ECO:0007669"/>
    <property type="project" value="UniProtKB-SubCell"/>
</dbReference>
<evidence type="ECO:0000256" key="14">
    <source>
        <dbReference type="ARBA" id="ARBA00023140"/>
    </source>
</evidence>
<dbReference type="Proteomes" id="UP000267251">
    <property type="component" value="Unassembled WGS sequence"/>
</dbReference>
<dbReference type="InterPro" id="IPR017907">
    <property type="entry name" value="Znf_RING_CS"/>
</dbReference>
<keyword evidence="5" id="KW-0808">Transferase</keyword>
<keyword evidence="22" id="KW-1185">Reference proteome</keyword>
<dbReference type="OrthoDB" id="1701437at2759"/>
<dbReference type="EMBL" id="KZ987739">
    <property type="protein sequence ID" value="RKP15342.1"/>
    <property type="molecule type" value="Genomic_DNA"/>
</dbReference>
<evidence type="ECO:0000256" key="16">
    <source>
        <dbReference type="ARBA" id="ARBA00034438"/>
    </source>
</evidence>
<dbReference type="EC" id="2.3.2.36" evidence="17"/>
<evidence type="ECO:0000313" key="21">
    <source>
        <dbReference type="EMBL" id="RKP15342.1"/>
    </source>
</evidence>
<dbReference type="PANTHER" id="PTHR48178:SF1">
    <property type="entry name" value="PEROXISOME BIOGENESIS FACTOR 2"/>
    <property type="match status" value="1"/>
</dbReference>
<dbReference type="AlphaFoldDB" id="A0A4P9Y969"/>
<keyword evidence="6" id="KW-0812">Transmembrane</keyword>
<evidence type="ECO:0000256" key="15">
    <source>
        <dbReference type="ARBA" id="ARBA00032511"/>
    </source>
</evidence>
<evidence type="ECO:0000259" key="20">
    <source>
        <dbReference type="PROSITE" id="PS50089"/>
    </source>
</evidence>
<dbReference type="InterPro" id="IPR006845">
    <property type="entry name" value="Pex_N"/>
</dbReference>
<evidence type="ECO:0000256" key="8">
    <source>
        <dbReference type="ARBA" id="ARBA00022771"/>
    </source>
</evidence>
<evidence type="ECO:0000256" key="9">
    <source>
        <dbReference type="ARBA" id="ARBA00022786"/>
    </source>
</evidence>
<evidence type="ECO:0000256" key="10">
    <source>
        <dbReference type="ARBA" id="ARBA00022833"/>
    </source>
</evidence>
<dbReference type="GO" id="GO:0016562">
    <property type="term" value="P:protein import into peroxisome matrix, receptor recycling"/>
    <property type="evidence" value="ECO:0007669"/>
    <property type="project" value="UniProtKB-ARBA"/>
</dbReference>
<reference evidence="22" key="1">
    <citation type="journal article" date="2018" name="Nat. Microbiol.">
        <title>Leveraging single-cell genomics to expand the fungal tree of life.</title>
        <authorList>
            <person name="Ahrendt S.R."/>
            <person name="Quandt C.A."/>
            <person name="Ciobanu D."/>
            <person name="Clum A."/>
            <person name="Salamov A."/>
            <person name="Andreopoulos B."/>
            <person name="Cheng J.F."/>
            <person name="Woyke T."/>
            <person name="Pelin A."/>
            <person name="Henrissat B."/>
            <person name="Reynolds N.K."/>
            <person name="Benny G.L."/>
            <person name="Smith M.E."/>
            <person name="James T.Y."/>
            <person name="Grigoriev I.V."/>
        </authorList>
    </citation>
    <scope>NUCLEOTIDE SEQUENCE [LARGE SCALE GENOMIC DNA]</scope>
</reference>
<evidence type="ECO:0000256" key="19">
    <source>
        <dbReference type="SAM" id="MobiDB-lite"/>
    </source>
</evidence>
<proteinExistence type="inferred from homology"/>
<dbReference type="SMART" id="SM00184">
    <property type="entry name" value="RING"/>
    <property type="match status" value="1"/>
</dbReference>
<evidence type="ECO:0000256" key="2">
    <source>
        <dbReference type="ARBA" id="ARBA00004906"/>
    </source>
</evidence>
<keyword evidence="13" id="KW-0472">Membrane</keyword>
<keyword evidence="11" id="KW-0653">Protein transport</keyword>
<evidence type="ECO:0000256" key="4">
    <source>
        <dbReference type="ARBA" id="ARBA00022448"/>
    </source>
</evidence>
<comment type="similarity">
    <text evidence="3">Belongs to the pex2/pex10/pex12 family.</text>
</comment>
<dbReference type="PROSITE" id="PS00518">
    <property type="entry name" value="ZF_RING_1"/>
    <property type="match status" value="1"/>
</dbReference>
<keyword evidence="7" id="KW-0479">Metal-binding</keyword>
<dbReference type="Pfam" id="PF04757">
    <property type="entry name" value="Pex2_Pex12"/>
    <property type="match status" value="1"/>
</dbReference>
<keyword evidence="4" id="KW-0813">Transport</keyword>
<comment type="subcellular location">
    <subcellularLocation>
        <location evidence="1">Peroxisome membrane</location>
        <topology evidence="1">Multi-pass membrane protein</topology>
    </subcellularLocation>
</comment>
<keyword evidence="12" id="KW-1133">Transmembrane helix</keyword>
<keyword evidence="14" id="KW-0576">Peroxisome</keyword>
<evidence type="ECO:0000256" key="7">
    <source>
        <dbReference type="ARBA" id="ARBA00022723"/>
    </source>
</evidence>
<evidence type="ECO:0000256" key="1">
    <source>
        <dbReference type="ARBA" id="ARBA00004585"/>
    </source>
</evidence>
<protein>
    <recommendedName>
        <fullName evidence="17">RING-type E3 ubiquitin transferase (cysteine targeting)</fullName>
        <ecNumber evidence="17">2.3.2.36</ecNumber>
    </recommendedName>
    <alternativeName>
        <fullName evidence="15">Peroxin-2</fullName>
    </alternativeName>
</protein>
<evidence type="ECO:0000256" key="5">
    <source>
        <dbReference type="ARBA" id="ARBA00022679"/>
    </source>
</evidence>
<dbReference type="InterPro" id="IPR001841">
    <property type="entry name" value="Znf_RING"/>
</dbReference>
<evidence type="ECO:0000313" key="22">
    <source>
        <dbReference type="Proteomes" id="UP000267251"/>
    </source>
</evidence>
<organism evidence="21 22">
    <name type="scientific">Piptocephalis cylindrospora</name>
    <dbReference type="NCBI Taxonomy" id="1907219"/>
    <lineage>
        <taxon>Eukaryota</taxon>
        <taxon>Fungi</taxon>
        <taxon>Fungi incertae sedis</taxon>
        <taxon>Zoopagomycota</taxon>
        <taxon>Zoopagomycotina</taxon>
        <taxon>Zoopagomycetes</taxon>
        <taxon>Zoopagales</taxon>
        <taxon>Piptocephalidaceae</taxon>
        <taxon>Piptocephalis</taxon>
    </lineage>
</organism>
<keyword evidence="9" id="KW-0833">Ubl conjugation pathway</keyword>
<evidence type="ECO:0000256" key="11">
    <source>
        <dbReference type="ARBA" id="ARBA00022927"/>
    </source>
</evidence>
<dbReference type="GO" id="GO:0016567">
    <property type="term" value="P:protein ubiquitination"/>
    <property type="evidence" value="ECO:0007669"/>
    <property type="project" value="UniProtKB-ARBA"/>
</dbReference>
<feature type="domain" description="RING-type" evidence="20">
    <location>
        <begin position="295"/>
        <end position="358"/>
    </location>
</feature>
<evidence type="ECO:0000256" key="6">
    <source>
        <dbReference type="ARBA" id="ARBA00022692"/>
    </source>
</evidence>
<dbReference type="InterPro" id="IPR025654">
    <property type="entry name" value="PEX2/10"/>
</dbReference>
<feature type="region of interest" description="Disordered" evidence="19">
    <location>
        <begin position="369"/>
        <end position="388"/>
    </location>
</feature>
<dbReference type="InterPro" id="IPR013083">
    <property type="entry name" value="Znf_RING/FYVE/PHD"/>
</dbReference>
<evidence type="ECO:0000256" key="17">
    <source>
        <dbReference type="ARBA" id="ARBA00034523"/>
    </source>
</evidence>
<accession>A0A4P9Y969</accession>
<keyword evidence="10" id="KW-0862">Zinc</keyword>
<evidence type="ECO:0000256" key="12">
    <source>
        <dbReference type="ARBA" id="ARBA00022989"/>
    </source>
</evidence>
<comment type="pathway">
    <text evidence="2">Protein modification; protein ubiquitination.</text>
</comment>
<dbReference type="PANTHER" id="PTHR48178">
    <property type="entry name" value="PEROXISOME BIOGENESIS FACTOR 2"/>
    <property type="match status" value="1"/>
</dbReference>
<evidence type="ECO:0000256" key="18">
    <source>
        <dbReference type="PROSITE-ProRule" id="PRU00175"/>
    </source>
</evidence>
<dbReference type="SUPFAM" id="SSF57850">
    <property type="entry name" value="RING/U-box"/>
    <property type="match status" value="1"/>
</dbReference>
<dbReference type="GO" id="GO:0061630">
    <property type="term" value="F:ubiquitin protein ligase activity"/>
    <property type="evidence" value="ECO:0007669"/>
    <property type="project" value="UniProtKB-EC"/>
</dbReference>
<evidence type="ECO:0000256" key="3">
    <source>
        <dbReference type="ARBA" id="ARBA00008704"/>
    </source>
</evidence>
<evidence type="ECO:0000256" key="13">
    <source>
        <dbReference type="ARBA" id="ARBA00023136"/>
    </source>
</evidence>